<comment type="caution">
    <text evidence="1">The sequence shown here is derived from an EMBL/GenBank/DDBJ whole genome shotgun (WGS) entry which is preliminary data.</text>
</comment>
<organism evidence="1 2">
    <name type="scientific">Conoideocrella luteorostrata</name>
    <dbReference type="NCBI Taxonomy" id="1105319"/>
    <lineage>
        <taxon>Eukaryota</taxon>
        <taxon>Fungi</taxon>
        <taxon>Dikarya</taxon>
        <taxon>Ascomycota</taxon>
        <taxon>Pezizomycotina</taxon>
        <taxon>Sordariomycetes</taxon>
        <taxon>Hypocreomycetidae</taxon>
        <taxon>Hypocreales</taxon>
        <taxon>Clavicipitaceae</taxon>
        <taxon>Conoideocrella</taxon>
    </lineage>
</organism>
<protein>
    <submittedName>
        <fullName evidence="1">Uncharacterized protein</fullName>
    </submittedName>
</protein>
<dbReference type="Proteomes" id="UP001251528">
    <property type="component" value="Unassembled WGS sequence"/>
</dbReference>
<accession>A0AAJ0CWJ1</accession>
<gene>
    <name evidence="1" type="ORF">QQS21_002182</name>
</gene>
<sequence length="193" mass="21887">MASWDLLVDERIGIIVDKLNESQDFSQKHMPGLKELLIKYLSTDENVGSVEFCQRLLRVFKDSETDYTYSETLGKYDDDEQRQIKAFVAGTEPEKIADDYILRPSLGCREELGKLLQADCIFQVFSDGIKQLFIPDEDDTDKRALRSATTVPDDDGWFENFTKTVASSLGKEDEKHGITVGMAAASLREKFIL</sequence>
<evidence type="ECO:0000313" key="2">
    <source>
        <dbReference type="Proteomes" id="UP001251528"/>
    </source>
</evidence>
<reference evidence="1" key="1">
    <citation type="submission" date="2023-06" db="EMBL/GenBank/DDBJ databases">
        <title>Conoideocrella luteorostrata (Hypocreales: Clavicipitaceae), a potential biocontrol fungus for elongate hemlock scale in United States Christmas tree production areas.</title>
        <authorList>
            <person name="Barrett H."/>
            <person name="Lovett B."/>
            <person name="Macias A.M."/>
            <person name="Stajich J.E."/>
            <person name="Kasson M.T."/>
        </authorList>
    </citation>
    <scope>NUCLEOTIDE SEQUENCE</scope>
    <source>
        <strain evidence="1">ARSEF 14590</strain>
    </source>
</reference>
<dbReference type="EMBL" id="JASWJB010000025">
    <property type="protein sequence ID" value="KAK2609248.1"/>
    <property type="molecule type" value="Genomic_DNA"/>
</dbReference>
<name>A0AAJ0CWJ1_9HYPO</name>
<evidence type="ECO:0000313" key="1">
    <source>
        <dbReference type="EMBL" id="KAK2609248.1"/>
    </source>
</evidence>
<keyword evidence="2" id="KW-1185">Reference proteome</keyword>
<dbReference type="AlphaFoldDB" id="A0AAJ0CWJ1"/>
<proteinExistence type="predicted"/>